<dbReference type="RefSeq" id="XP_018331817.1">
    <property type="nucleotide sequence ID" value="XM_018476315.2"/>
</dbReference>
<organism evidence="8 9">
    <name type="scientific">Agrilus planipennis</name>
    <name type="common">Emerald ash borer</name>
    <name type="synonym">Agrilus marcopoli</name>
    <dbReference type="NCBI Taxonomy" id="224129"/>
    <lineage>
        <taxon>Eukaryota</taxon>
        <taxon>Metazoa</taxon>
        <taxon>Ecdysozoa</taxon>
        <taxon>Arthropoda</taxon>
        <taxon>Hexapoda</taxon>
        <taxon>Insecta</taxon>
        <taxon>Pterygota</taxon>
        <taxon>Neoptera</taxon>
        <taxon>Endopterygota</taxon>
        <taxon>Coleoptera</taxon>
        <taxon>Polyphaga</taxon>
        <taxon>Elateriformia</taxon>
        <taxon>Buprestoidea</taxon>
        <taxon>Buprestidae</taxon>
        <taxon>Agrilinae</taxon>
        <taxon>Agrilus</taxon>
    </lineage>
</organism>
<dbReference type="GO" id="GO:0035269">
    <property type="term" value="P:protein O-linked glycosylation via mannose"/>
    <property type="evidence" value="ECO:0007669"/>
    <property type="project" value="TreeGrafter"/>
</dbReference>
<dbReference type="SUPFAM" id="SSF53448">
    <property type="entry name" value="Nucleotide-diphospho-sugar transferases"/>
    <property type="match status" value="1"/>
</dbReference>
<evidence type="ECO:0000256" key="2">
    <source>
        <dbReference type="ARBA" id="ARBA00022692"/>
    </source>
</evidence>
<evidence type="ECO:0000313" key="9">
    <source>
        <dbReference type="RefSeq" id="XP_018331817.1"/>
    </source>
</evidence>
<dbReference type="PANTHER" id="PTHR12270:SF25">
    <property type="entry name" value="GLYCOSYLTRANSFERASE-LIKE PROTEIN LARGE"/>
    <property type="match status" value="1"/>
</dbReference>
<dbReference type="STRING" id="224129.A0A1W4XGB3"/>
<gene>
    <name evidence="9" type="primary">LOC108741494</name>
</gene>
<protein>
    <submittedName>
        <fullName evidence="9">LARGE xylosyl- and glucuronyltransferase 2</fullName>
    </submittedName>
</protein>
<keyword evidence="6" id="KW-0472">Membrane</keyword>
<reference evidence="9" key="1">
    <citation type="submission" date="2025-08" db="UniProtKB">
        <authorList>
            <consortium name="RefSeq"/>
        </authorList>
    </citation>
    <scope>IDENTIFICATION</scope>
    <source>
        <tissue evidence="9">Entire body</tissue>
    </source>
</reference>
<dbReference type="PANTHER" id="PTHR12270">
    <property type="entry name" value="GLYCOSYLTRANSFERASE-RELATED"/>
    <property type="match status" value="1"/>
</dbReference>
<dbReference type="GO" id="GO:0015020">
    <property type="term" value="F:glucuronosyltransferase activity"/>
    <property type="evidence" value="ECO:0007669"/>
    <property type="project" value="TreeGrafter"/>
</dbReference>
<dbReference type="AlphaFoldDB" id="A0A1W4XGB3"/>
<dbReference type="OrthoDB" id="411524at2759"/>
<dbReference type="GO" id="GO:0000139">
    <property type="term" value="C:Golgi membrane"/>
    <property type="evidence" value="ECO:0007669"/>
    <property type="project" value="UniProtKB-SubCell"/>
</dbReference>
<evidence type="ECO:0000256" key="4">
    <source>
        <dbReference type="ARBA" id="ARBA00022989"/>
    </source>
</evidence>
<accession>A0A1W4XGB3</accession>
<evidence type="ECO:0000256" key="6">
    <source>
        <dbReference type="ARBA" id="ARBA00023136"/>
    </source>
</evidence>
<dbReference type="InParanoid" id="A0A1W4XGB3"/>
<sequence>MHFGNSFNSSVIGLVENQSSFYLGKGGSLPWPAKGKGYNSGVILYHLSNIKSIGWKKIWKDVTKSTASFYGATKLADQDVFNAVIKQYPQIVYEVPCEWNTQLSDHTESYLCYSSKRIKILHWNSPKKMNVVGNKDGDYFRSIHKIFVELNGDLLRLQLHHCPDINQNVSEISQGVCYEFEKVQNEQWRTFLFFKEYQYVPLKNDVTFVTQLSYDRLQLVEELSKYWEGPISLTLYVTDVEFEECIKFISSSEILKGRQNIAYHAVFKKGEYYPINELRNVGLEHVNTLYVFLADIDFIPASGLYYRLVTYFKTIFKDMDKKALVVPAFETQKYRSKIPKTKRELIDMLNNKSIFTFRFDVWPVGQAATNFTHWKNSDTPYKITWQPDFEPYIVVKKDVVKYDRRFLGFGWNKVSHIMELEAQNYEFHVLPDVFIVHKPHLPSHDIGKFRNSPVYRMCLQNLKDDFIKDLQKKYGRNFDYTNGLKIT</sequence>
<keyword evidence="2" id="KW-0812">Transmembrane</keyword>
<evidence type="ECO:0000256" key="1">
    <source>
        <dbReference type="ARBA" id="ARBA00004323"/>
    </source>
</evidence>
<dbReference type="InterPro" id="IPR002495">
    <property type="entry name" value="Glyco_trans_8"/>
</dbReference>
<evidence type="ECO:0000313" key="8">
    <source>
        <dbReference type="Proteomes" id="UP000192223"/>
    </source>
</evidence>
<evidence type="ECO:0000256" key="5">
    <source>
        <dbReference type="ARBA" id="ARBA00023034"/>
    </source>
</evidence>
<dbReference type="KEGG" id="apln:108741494"/>
<dbReference type="Proteomes" id="UP000192223">
    <property type="component" value="Unplaced"/>
</dbReference>
<keyword evidence="8" id="KW-1185">Reference proteome</keyword>
<dbReference type="Pfam" id="PF01501">
    <property type="entry name" value="Glyco_transf_8"/>
    <property type="match status" value="1"/>
</dbReference>
<dbReference type="Gene3D" id="3.90.550.10">
    <property type="entry name" value="Spore Coat Polysaccharide Biosynthesis Protein SpsA, Chain A"/>
    <property type="match status" value="2"/>
</dbReference>
<dbReference type="FunFam" id="3.90.550.10:FF:000229">
    <property type="entry name" value="Glycosyltransferase-like protein LARGE"/>
    <property type="match status" value="1"/>
</dbReference>
<dbReference type="Pfam" id="PF13896">
    <property type="entry name" value="Glyco_transf_49"/>
    <property type="match status" value="1"/>
</dbReference>
<keyword evidence="7" id="KW-0325">Glycoprotein</keyword>
<comment type="subcellular location">
    <subcellularLocation>
        <location evidence="1">Golgi apparatus membrane</location>
        <topology evidence="1">Single-pass type II membrane protein</topology>
    </subcellularLocation>
</comment>
<evidence type="ECO:0000256" key="3">
    <source>
        <dbReference type="ARBA" id="ARBA00022968"/>
    </source>
</evidence>
<dbReference type="InterPro" id="IPR051292">
    <property type="entry name" value="Xyl/GlcA_transferase"/>
</dbReference>
<keyword evidence="3" id="KW-0735">Signal-anchor</keyword>
<dbReference type="GeneID" id="108741494"/>
<keyword evidence="5" id="KW-0333">Golgi apparatus</keyword>
<evidence type="ECO:0000256" key="7">
    <source>
        <dbReference type="ARBA" id="ARBA00023180"/>
    </source>
</evidence>
<name>A0A1W4XGB3_AGRPL</name>
<keyword evidence="4" id="KW-1133">Transmembrane helix</keyword>
<dbReference type="GO" id="GO:0042285">
    <property type="term" value="F:xylosyltransferase activity"/>
    <property type="evidence" value="ECO:0007669"/>
    <property type="project" value="TreeGrafter"/>
</dbReference>
<proteinExistence type="predicted"/>
<dbReference type="InterPro" id="IPR029044">
    <property type="entry name" value="Nucleotide-diphossugar_trans"/>
</dbReference>